<accession>A0A7C8JB38</accession>
<dbReference type="InterPro" id="IPR053137">
    <property type="entry name" value="NLR-like"/>
</dbReference>
<dbReference type="InterPro" id="IPR027417">
    <property type="entry name" value="P-loop_NTPase"/>
</dbReference>
<dbReference type="Proteomes" id="UP000475325">
    <property type="component" value="Unassembled WGS sequence"/>
</dbReference>
<dbReference type="SUPFAM" id="SSF48403">
    <property type="entry name" value="Ankyrin repeat"/>
    <property type="match status" value="1"/>
</dbReference>
<keyword evidence="2" id="KW-0040">ANK repeat</keyword>
<proteinExistence type="predicted"/>
<feature type="repeat" description="ANK" evidence="2">
    <location>
        <begin position="1043"/>
        <end position="1072"/>
    </location>
</feature>
<evidence type="ECO:0000259" key="3">
    <source>
        <dbReference type="Pfam" id="PF24883"/>
    </source>
</evidence>
<gene>
    <name evidence="4" type="ORF">TWF102_000370</name>
</gene>
<feature type="repeat" description="ANK" evidence="2">
    <location>
        <begin position="1007"/>
        <end position="1039"/>
    </location>
</feature>
<dbReference type="PANTHER" id="PTHR46082:SF11">
    <property type="entry name" value="AAA+ ATPASE DOMAIN-CONTAINING PROTEIN-RELATED"/>
    <property type="match status" value="1"/>
</dbReference>
<dbReference type="SUPFAM" id="SSF53167">
    <property type="entry name" value="Purine and uridine phosphorylases"/>
    <property type="match status" value="1"/>
</dbReference>
<dbReference type="PROSITE" id="PS50297">
    <property type="entry name" value="ANK_REP_REGION"/>
    <property type="match status" value="5"/>
</dbReference>
<evidence type="ECO:0000313" key="5">
    <source>
        <dbReference type="Proteomes" id="UP000475325"/>
    </source>
</evidence>
<keyword evidence="1" id="KW-0677">Repeat</keyword>
<dbReference type="InterPro" id="IPR036770">
    <property type="entry name" value="Ankyrin_rpt-contain_sf"/>
</dbReference>
<dbReference type="PROSITE" id="PS50088">
    <property type="entry name" value="ANK_REPEAT"/>
    <property type="match status" value="6"/>
</dbReference>
<dbReference type="InterPro" id="IPR056884">
    <property type="entry name" value="NPHP3-like_N"/>
</dbReference>
<dbReference type="PANTHER" id="PTHR46082">
    <property type="entry name" value="ATP/GTP-BINDING PROTEIN-RELATED"/>
    <property type="match status" value="1"/>
</dbReference>
<dbReference type="Gene3D" id="3.40.50.1580">
    <property type="entry name" value="Nucleoside phosphorylase domain"/>
    <property type="match status" value="1"/>
</dbReference>
<dbReference type="Pfam" id="PF24883">
    <property type="entry name" value="NPHP3_N"/>
    <property type="match status" value="1"/>
</dbReference>
<dbReference type="AlphaFoldDB" id="A0A7C8JB38"/>
<dbReference type="InterPro" id="IPR035994">
    <property type="entry name" value="Nucleoside_phosphorylase_sf"/>
</dbReference>
<evidence type="ECO:0000256" key="2">
    <source>
        <dbReference type="PROSITE-ProRule" id="PRU00023"/>
    </source>
</evidence>
<dbReference type="Pfam" id="PF12796">
    <property type="entry name" value="Ank_2"/>
    <property type="match status" value="3"/>
</dbReference>
<evidence type="ECO:0000313" key="4">
    <source>
        <dbReference type="EMBL" id="KAF3107452.1"/>
    </source>
</evidence>
<feature type="repeat" description="ANK" evidence="2">
    <location>
        <begin position="973"/>
        <end position="1005"/>
    </location>
</feature>
<dbReference type="Gene3D" id="3.40.50.300">
    <property type="entry name" value="P-loop containing nucleotide triphosphate hydrolases"/>
    <property type="match status" value="1"/>
</dbReference>
<dbReference type="GO" id="GO:0003824">
    <property type="term" value="F:catalytic activity"/>
    <property type="evidence" value="ECO:0007669"/>
    <property type="project" value="InterPro"/>
</dbReference>
<name>A0A7C8JB38_ORBOL</name>
<feature type="repeat" description="ANK" evidence="2">
    <location>
        <begin position="940"/>
        <end position="972"/>
    </location>
</feature>
<protein>
    <recommendedName>
        <fullName evidence="3">Nephrocystin 3-like N-terminal domain-containing protein</fullName>
    </recommendedName>
</protein>
<evidence type="ECO:0000256" key="1">
    <source>
        <dbReference type="ARBA" id="ARBA00022737"/>
    </source>
</evidence>
<organism evidence="4 5">
    <name type="scientific">Orbilia oligospora</name>
    <name type="common">Nematode-trapping fungus</name>
    <name type="synonym">Arthrobotrys oligospora</name>
    <dbReference type="NCBI Taxonomy" id="2813651"/>
    <lineage>
        <taxon>Eukaryota</taxon>
        <taxon>Fungi</taxon>
        <taxon>Dikarya</taxon>
        <taxon>Ascomycota</taxon>
        <taxon>Pezizomycotina</taxon>
        <taxon>Orbiliomycetes</taxon>
        <taxon>Orbiliales</taxon>
        <taxon>Orbiliaceae</taxon>
        <taxon>Orbilia</taxon>
    </lineage>
</organism>
<comment type="caution">
    <text evidence="4">The sequence shown here is derived from an EMBL/GenBank/DDBJ whole genome shotgun (WGS) entry which is preliminary data.</text>
</comment>
<dbReference type="Gene3D" id="1.25.40.20">
    <property type="entry name" value="Ankyrin repeat-containing domain"/>
    <property type="match status" value="2"/>
</dbReference>
<dbReference type="SUPFAM" id="SSF52540">
    <property type="entry name" value="P-loop containing nucleoside triphosphate hydrolases"/>
    <property type="match status" value="1"/>
</dbReference>
<dbReference type="GO" id="GO:0009116">
    <property type="term" value="P:nucleoside metabolic process"/>
    <property type="evidence" value="ECO:0007669"/>
    <property type="project" value="InterPro"/>
</dbReference>
<feature type="domain" description="Nephrocystin 3-like N-terminal" evidence="3">
    <location>
        <begin position="379"/>
        <end position="553"/>
    </location>
</feature>
<dbReference type="InterPro" id="IPR002110">
    <property type="entry name" value="Ankyrin_rpt"/>
</dbReference>
<dbReference type="SMART" id="SM00248">
    <property type="entry name" value="ANK"/>
    <property type="match status" value="8"/>
</dbReference>
<reference evidence="4 5" key="1">
    <citation type="submission" date="2019-06" db="EMBL/GenBank/DDBJ databases">
        <authorList>
            <person name="Palmer J.M."/>
        </authorList>
    </citation>
    <scope>NUCLEOTIDE SEQUENCE [LARGE SCALE GENOMIC DNA]</scope>
    <source>
        <strain evidence="4 5">TWF102</strain>
    </source>
</reference>
<feature type="repeat" description="ANK" evidence="2">
    <location>
        <begin position="1074"/>
        <end position="1106"/>
    </location>
</feature>
<feature type="repeat" description="ANK" evidence="2">
    <location>
        <begin position="906"/>
        <end position="938"/>
    </location>
</feature>
<dbReference type="EMBL" id="WIQW01000010">
    <property type="protein sequence ID" value="KAF3107452.1"/>
    <property type="molecule type" value="Genomic_DNA"/>
</dbReference>
<sequence>MMDSKTYTVGWICAIETEYIAAQCFLDEKHGKPESLHANDSNHYTLGKIAGHDVVIAVLPDGEYGISSATAVVKDMLHSFPNVRIGLMVGVGGGAPSSKHDIRLGDIVVSAPRGGNSGVFQYDFGKTIQDQSFQTTGVLNQPPAILRTALAGLGARYRSEGHELEATINNILSKKKRLRRGFQRPDPSTDRLYKSEIVHSRMNEDCITLCGDDPSKLVSRTERTEDDDNPAVHRGLIASANQLMKDAVIRDRLADEKDVLCFEMEAAGLMNQFPCLVIRGICDYSDSHKNKKWQGYAAMAAAAYAKDLLCEIVPAKVQAVEKIADIPGILSSIENNIYEMQADVKIIQNKMRSTDIDRWLAAPNASTNYNKALQQRHEGSGDWLIESKQFIEWKTSAMRDSFLWLHGIPGCGKTILSSAIIQALEGNPSNAEAQPRPACQPLIYFYFDFIDVSKQTLENMLRSLILQLSHKHEGASVHLESLYSSCSDGRQPTTRLLCDTFVLMLAEAEEVWIVLDALDECRTRTCPATGLLTWMSDVLASQKTIVHLLATSRPETDIQSQIMSFARPQDVIPIQNSLISDDIKAYIFSRVRGDRGLKRWRSLPEVQNEIETCLMEKANGMFRWVACQLDALENCLEYRSLRKSLISLPKTLDDTYARILRNIPEEHKESTIRILQFLTYSKRPLTIEEAIDVIVVDTDSDEHFNPKYRMPDSDEILRYCSSLVIAAPTDQSHGPSSSLHRQGTKTSLPTQLQLAHFSVKEYLTSNRLDSDIAQNFQDTIAKETIASVCLAYLLHLNYSRKTPLQTIRFNYPFAQYCAKYWIKFARVSEGDNEELRGLIQKFFDTSQDAFEKCYDLYPLDRPWGADTSLNDTDHVTPIYYASFGGLLFAVKDLISKGHSIDGGGQDYGNALQAAAAGGHEEIVEFLLNQGADVNAQDASHYGNALNAASIEGHFNIVKSLLKQGADVSAQCGDCDCALRAASLGGHVEIVKFLLDHGADPNVEDESEFGSILAVASLEGNENIVRILLHYGANVNAQDKGFGNALQAAIARNQIHIVQLLLSKGADANAKGDDHNGSALQFASVRGRLQIVEILLSHGADVHMQGGRQFSNALQAATAMGHQKVVETLLRHVHAADTDANTPHEHQNRISELS</sequence>